<dbReference type="EMBL" id="CP022604">
    <property type="protein sequence ID" value="ASV85879.1"/>
    <property type="molecule type" value="Genomic_DNA"/>
</dbReference>
<dbReference type="KEGG" id="och:CES85_1622"/>
<evidence type="ECO:0000313" key="1">
    <source>
        <dbReference type="EMBL" id="ASV85879.1"/>
    </source>
</evidence>
<accession>A0A248UHW0</accession>
<evidence type="ECO:0000313" key="2">
    <source>
        <dbReference type="Proteomes" id="UP000215256"/>
    </source>
</evidence>
<gene>
    <name evidence="1" type="ORF">CES85_1622</name>
</gene>
<proteinExistence type="predicted"/>
<reference evidence="1 2" key="1">
    <citation type="submission" date="2017-07" db="EMBL/GenBank/DDBJ databases">
        <title>Phylogenetic study on the rhizospheric bacterium Ochrobactrum sp. A44.</title>
        <authorList>
            <person name="Krzyzanowska D.M."/>
            <person name="Ossowicki A."/>
            <person name="Rajewska M."/>
            <person name="Maciag T."/>
            <person name="Kaczynski Z."/>
            <person name="Czerwicka M."/>
            <person name="Jafra S."/>
        </authorList>
    </citation>
    <scope>NUCLEOTIDE SEQUENCE [LARGE SCALE GENOMIC DNA]</scope>
    <source>
        <strain evidence="1 2">A44</strain>
    </source>
</reference>
<name>A0A248UHW0_9HYPH</name>
<protein>
    <submittedName>
        <fullName evidence="1">Uncharacterized protein</fullName>
    </submittedName>
</protein>
<dbReference type="Proteomes" id="UP000215256">
    <property type="component" value="Chromosome 1"/>
</dbReference>
<dbReference type="AlphaFoldDB" id="A0A248UHW0"/>
<sequence length="43" mass="4594">MLNATSALVHAAAKDFFRIAIGNPLGETAYTFIIMSASFYGLV</sequence>
<organism evidence="1 2">
    <name type="scientific">Ochrobactrum quorumnocens</name>
    <dbReference type="NCBI Taxonomy" id="271865"/>
    <lineage>
        <taxon>Bacteria</taxon>
        <taxon>Pseudomonadati</taxon>
        <taxon>Pseudomonadota</taxon>
        <taxon>Alphaproteobacteria</taxon>
        <taxon>Hyphomicrobiales</taxon>
        <taxon>Brucellaceae</taxon>
        <taxon>Brucella/Ochrobactrum group</taxon>
        <taxon>Ochrobactrum</taxon>
    </lineage>
</organism>